<keyword evidence="4" id="KW-1185">Reference proteome</keyword>
<dbReference type="EMBL" id="MLAU01003205">
    <property type="protein sequence ID" value="OIW19786.1"/>
    <property type="molecule type" value="Genomic_DNA"/>
</dbReference>
<dbReference type="Gramene" id="OIW19786">
    <property type="protein sequence ID" value="OIW19786"/>
    <property type="gene ID" value="TanjilG_24432"/>
</dbReference>
<evidence type="ECO:0000313" key="4">
    <source>
        <dbReference type="Proteomes" id="UP000188354"/>
    </source>
</evidence>
<gene>
    <name evidence="3" type="ORF">TanjilG_24432</name>
</gene>
<comment type="caution">
    <text evidence="3">The sequence shown here is derived from an EMBL/GenBank/DDBJ whole genome shotgun (WGS) entry which is preliminary data.</text>
</comment>
<dbReference type="GO" id="GO:0010088">
    <property type="term" value="P:phloem development"/>
    <property type="evidence" value="ECO:0007669"/>
    <property type="project" value="InterPro"/>
</dbReference>
<evidence type="ECO:0000313" key="3">
    <source>
        <dbReference type="EMBL" id="OIW19786.1"/>
    </source>
</evidence>
<dbReference type="STRING" id="3871.A0A394D7X3"/>
<sequence>MANIVKSHRFGGNDLNPLTLSDELILEPIYSTHVHSVTNVDSLKDSLDKVYLNHINGDGHCDRKILYDLVSNIVFESCPQIPITNFKPEFSTLKLISSQMIITRSAANCVHQTTMWILQLLKNYSWDAKVLITLASFSLEYGIFQHLTRVPIKDPVGVSLKLLNQVQSRKVSDDITELVKLSVSVFQHIGKWATWSSNGYYDPENVPSLTEAFKEIPVVVYWTIATLVASTSNLIGFSLGDYKLSEFKYRVSVSAIRESDGIDITLKWKWLWDVLKKVIPGLKIKEDRYIIIYGGSNNKWIQDFTIELDSFKRDYDIKRAEIIIDHYQLGKDDPKKVPSFWIGVEWNKQNKLRHKEIVDCEIQGIANSLFCLKRDPQGWVILSKGSNIKLLGHGEAMYQTVREFQNWKNNVIDEEGLFDIAFKEYYDTKVKEISILEPCSVNFDNYASSVIATITCPNPTCARVMEVTSVNCKCYIQDAPNNYGY</sequence>
<evidence type="ECO:0008006" key="5">
    <source>
        <dbReference type="Google" id="ProtNLM"/>
    </source>
</evidence>
<feature type="domain" description="Sieve element occlusion C-terminal" evidence="2">
    <location>
        <begin position="332"/>
        <end position="469"/>
    </location>
</feature>
<dbReference type="Pfam" id="PF14577">
    <property type="entry name" value="SEO_C"/>
    <property type="match status" value="1"/>
</dbReference>
<proteinExistence type="predicted"/>
<dbReference type="Proteomes" id="UP000188354">
    <property type="component" value="Unassembled WGS sequence"/>
</dbReference>
<dbReference type="Pfam" id="PF14576">
    <property type="entry name" value="SEO_N"/>
    <property type="match status" value="1"/>
</dbReference>
<dbReference type="InterPro" id="IPR027942">
    <property type="entry name" value="SEO_N"/>
</dbReference>
<evidence type="ECO:0000259" key="2">
    <source>
        <dbReference type="Pfam" id="PF14577"/>
    </source>
</evidence>
<organism evidence="3 4">
    <name type="scientific">Lupinus angustifolius</name>
    <name type="common">Narrow-leaved blue lupine</name>
    <dbReference type="NCBI Taxonomy" id="3871"/>
    <lineage>
        <taxon>Eukaryota</taxon>
        <taxon>Viridiplantae</taxon>
        <taxon>Streptophyta</taxon>
        <taxon>Embryophyta</taxon>
        <taxon>Tracheophyta</taxon>
        <taxon>Spermatophyta</taxon>
        <taxon>Magnoliopsida</taxon>
        <taxon>eudicotyledons</taxon>
        <taxon>Gunneridae</taxon>
        <taxon>Pentapetalae</taxon>
        <taxon>rosids</taxon>
        <taxon>fabids</taxon>
        <taxon>Fabales</taxon>
        <taxon>Fabaceae</taxon>
        <taxon>Papilionoideae</taxon>
        <taxon>50 kb inversion clade</taxon>
        <taxon>genistoids sensu lato</taxon>
        <taxon>core genistoids</taxon>
        <taxon>Genisteae</taxon>
        <taxon>Lupinus</taxon>
    </lineage>
</organism>
<dbReference type="PANTHER" id="PTHR33232:SF19">
    <property type="entry name" value="SIEVE ELEMENT OCCLUSION-RELATED"/>
    <property type="match status" value="1"/>
</dbReference>
<evidence type="ECO:0000259" key="1">
    <source>
        <dbReference type="Pfam" id="PF14576"/>
    </source>
</evidence>
<accession>A0A394D7X3</accession>
<dbReference type="PANTHER" id="PTHR33232">
    <property type="entry name" value="PROTEIN SIEVE ELEMENT OCCLUSION B-LIKE"/>
    <property type="match status" value="1"/>
</dbReference>
<dbReference type="AlphaFoldDB" id="A0A394D7X3"/>
<reference evidence="3 4" key="1">
    <citation type="journal article" date="2017" name="Plant Biotechnol. J.">
        <title>A comprehensive draft genome sequence for lupin (Lupinus angustifolius), an emerging health food: insights into plant-microbe interactions and legume evolution.</title>
        <authorList>
            <person name="Hane J.K."/>
            <person name="Ming Y."/>
            <person name="Kamphuis L.G."/>
            <person name="Nelson M.N."/>
            <person name="Garg G."/>
            <person name="Atkins C.A."/>
            <person name="Bayer P.E."/>
            <person name="Bravo A."/>
            <person name="Bringans S."/>
            <person name="Cannon S."/>
            <person name="Edwards D."/>
            <person name="Foley R."/>
            <person name="Gao L.L."/>
            <person name="Harrison M.J."/>
            <person name="Huang W."/>
            <person name="Hurgobin B."/>
            <person name="Li S."/>
            <person name="Liu C.W."/>
            <person name="McGrath A."/>
            <person name="Morahan G."/>
            <person name="Murray J."/>
            <person name="Weller J."/>
            <person name="Jian J."/>
            <person name="Singh K.B."/>
        </authorList>
    </citation>
    <scope>NUCLEOTIDE SEQUENCE [LARGE SCALE GENOMIC DNA]</scope>
    <source>
        <strain evidence="4">cv. Tanjil</strain>
        <tissue evidence="3">Whole plant</tissue>
    </source>
</reference>
<dbReference type="InterPro" id="IPR039299">
    <property type="entry name" value="SEOA"/>
</dbReference>
<dbReference type="InterPro" id="IPR027944">
    <property type="entry name" value="SEO_C"/>
</dbReference>
<protein>
    <recommendedName>
        <fullName evidence="5">Sieve element occlusion N-terminal domain-containing protein</fullName>
    </recommendedName>
</protein>
<feature type="domain" description="Sieve element occlusion N-terminal" evidence="1">
    <location>
        <begin position="21"/>
        <end position="247"/>
    </location>
</feature>
<name>A0A394D7X3_LUPAN</name>